<gene>
    <name evidence="3" type="ORF">LEP1GSC203_1517</name>
</gene>
<dbReference type="InterPro" id="IPR004276">
    <property type="entry name" value="GlycoTrans_28_N"/>
</dbReference>
<dbReference type="Gene3D" id="3.40.50.2000">
    <property type="entry name" value="Glycogen Phosphorylase B"/>
    <property type="match status" value="1"/>
</dbReference>
<dbReference type="STRING" id="1257025.LEP1GSC203_1517"/>
<protein>
    <recommendedName>
        <fullName evidence="2">Glycosyltransferase family 28 N-terminal domain-containing protein</fullName>
    </recommendedName>
</protein>
<evidence type="ECO:0000259" key="2">
    <source>
        <dbReference type="Pfam" id="PF03033"/>
    </source>
</evidence>
<keyword evidence="1" id="KW-0812">Transmembrane</keyword>
<evidence type="ECO:0000313" key="3">
    <source>
        <dbReference type="EMBL" id="EMY61227.1"/>
    </source>
</evidence>
<dbReference type="SUPFAM" id="SSF53756">
    <property type="entry name" value="UDP-Glycosyltransferase/glycogen phosphorylase"/>
    <property type="match status" value="1"/>
</dbReference>
<name>N1VWR5_9LEPT</name>
<organism evidence="3 4">
    <name type="scientific">Leptospira terpstrae serovar Hualin str. LT 11-33 = ATCC 700639</name>
    <dbReference type="NCBI Taxonomy" id="1257025"/>
    <lineage>
        <taxon>Bacteria</taxon>
        <taxon>Pseudomonadati</taxon>
        <taxon>Spirochaetota</taxon>
        <taxon>Spirochaetia</taxon>
        <taxon>Leptospirales</taxon>
        <taxon>Leptospiraceae</taxon>
        <taxon>Leptospira</taxon>
    </lineage>
</organism>
<dbReference type="EMBL" id="AOGW02000010">
    <property type="protein sequence ID" value="EMY61227.1"/>
    <property type="molecule type" value="Genomic_DNA"/>
</dbReference>
<dbReference type="GO" id="GO:1901137">
    <property type="term" value="P:carbohydrate derivative biosynthetic process"/>
    <property type="evidence" value="ECO:0007669"/>
    <property type="project" value="UniProtKB-ARBA"/>
</dbReference>
<evidence type="ECO:0000313" key="4">
    <source>
        <dbReference type="Proteomes" id="UP000012371"/>
    </source>
</evidence>
<keyword evidence="1" id="KW-1133">Transmembrane helix</keyword>
<keyword evidence="4" id="KW-1185">Reference proteome</keyword>
<dbReference type="GO" id="GO:0005975">
    <property type="term" value="P:carbohydrate metabolic process"/>
    <property type="evidence" value="ECO:0007669"/>
    <property type="project" value="InterPro"/>
</dbReference>
<dbReference type="GO" id="GO:0016758">
    <property type="term" value="F:hexosyltransferase activity"/>
    <property type="evidence" value="ECO:0007669"/>
    <property type="project" value="InterPro"/>
</dbReference>
<proteinExistence type="predicted"/>
<sequence length="123" mass="13478">MNGSVLIAAGGTGGHISPGVALAEVLAEKITTFGFDAVYLHSLVRNKDNPDLLNPPCTVLWHNVPQLGGFRTILYPFLFLYPFLKTILLFHKLKVRAVVGMGGYSSLPRHSLRDTFSKKIISL</sequence>
<feature type="domain" description="Glycosyltransferase family 28 N-terminal" evidence="2">
    <location>
        <begin position="5"/>
        <end position="108"/>
    </location>
</feature>
<accession>N1VWR5</accession>
<keyword evidence="1" id="KW-0472">Membrane</keyword>
<dbReference type="Proteomes" id="UP000012371">
    <property type="component" value="Unassembled WGS sequence"/>
</dbReference>
<comment type="caution">
    <text evidence="3">The sequence shown here is derived from an EMBL/GenBank/DDBJ whole genome shotgun (WGS) entry which is preliminary data.</text>
</comment>
<reference evidence="3" key="1">
    <citation type="submission" date="2013-03" db="EMBL/GenBank/DDBJ databases">
        <authorList>
            <person name="Harkins D.M."/>
            <person name="Durkin A.S."/>
            <person name="Brinkac L.M."/>
            <person name="Haft D.H."/>
            <person name="Selengut J.D."/>
            <person name="Sanka R."/>
            <person name="DePew J."/>
            <person name="Purushe J."/>
            <person name="Hartskeerl R.A."/>
            <person name="Ahmed A."/>
            <person name="van der Linden H."/>
            <person name="Goris M.G.A."/>
            <person name="Vinetz J.M."/>
            <person name="Sutton G.G."/>
            <person name="Nierman W.C."/>
            <person name="Fouts D.E."/>
        </authorList>
    </citation>
    <scope>NUCLEOTIDE SEQUENCE [LARGE SCALE GENOMIC DNA]</scope>
    <source>
        <strain evidence="3">LT 11-33</strain>
    </source>
</reference>
<dbReference type="Pfam" id="PF03033">
    <property type="entry name" value="Glyco_transf_28"/>
    <property type="match status" value="1"/>
</dbReference>
<dbReference type="AlphaFoldDB" id="N1VWR5"/>
<evidence type="ECO:0000256" key="1">
    <source>
        <dbReference type="SAM" id="Phobius"/>
    </source>
</evidence>
<feature type="transmembrane region" description="Helical" evidence="1">
    <location>
        <begin position="73"/>
        <end position="91"/>
    </location>
</feature>